<keyword evidence="1" id="KW-1133">Transmembrane helix</keyword>
<sequence length="148" mass="16671">MSRNDLIDRVIYSHYLEQLYSTALGRVDKLISILIFIFGSAIVLQANTFVFGVLIAALTAIQSTCQFGKKSGEAKRKAFDYQKLFTIESKYDDSDLVDRILEIEASDSTPWSSLSPIATLKAQIKMGVDEQHQERLNTKSKFLRLLCG</sequence>
<proteinExistence type="predicted"/>
<evidence type="ECO:0000256" key="1">
    <source>
        <dbReference type="SAM" id="Phobius"/>
    </source>
</evidence>
<reference evidence="2" key="1">
    <citation type="submission" date="2021-03" db="EMBL/GenBank/DDBJ databases">
        <authorList>
            <person name="Stanton E."/>
        </authorList>
    </citation>
    <scope>NUCLEOTIDE SEQUENCE</scope>
    <source>
        <strain evidence="2">2020EL-00113</strain>
    </source>
</reference>
<evidence type="ECO:0000313" key="2">
    <source>
        <dbReference type="EMBL" id="MBQ0268526.1"/>
    </source>
</evidence>
<dbReference type="EMBL" id="JAGKLY010000003">
    <property type="protein sequence ID" value="MBQ0268526.1"/>
    <property type="molecule type" value="Genomic_DNA"/>
</dbReference>
<organism evidence="2 3">
    <name type="scientific">Providencia huaxiensis</name>
    <dbReference type="NCBI Taxonomy" id="2027290"/>
    <lineage>
        <taxon>Bacteria</taxon>
        <taxon>Pseudomonadati</taxon>
        <taxon>Pseudomonadota</taxon>
        <taxon>Gammaproteobacteria</taxon>
        <taxon>Enterobacterales</taxon>
        <taxon>Morganellaceae</taxon>
        <taxon>Providencia</taxon>
    </lineage>
</organism>
<dbReference type="RefSeq" id="WP_210848386.1">
    <property type="nucleotide sequence ID" value="NZ_JAGKLY010000003.1"/>
</dbReference>
<evidence type="ECO:0000313" key="3">
    <source>
        <dbReference type="Proteomes" id="UP000674270"/>
    </source>
</evidence>
<accession>A0A8I2APT5</accession>
<comment type="caution">
    <text evidence="2">The sequence shown here is derived from an EMBL/GenBank/DDBJ whole genome shotgun (WGS) entry which is preliminary data.</text>
</comment>
<protein>
    <submittedName>
        <fullName evidence="2">Uncharacterized protein</fullName>
    </submittedName>
</protein>
<keyword evidence="1" id="KW-0472">Membrane</keyword>
<gene>
    <name evidence="2" type="ORF">J7T18_09475</name>
</gene>
<feature type="transmembrane region" description="Helical" evidence="1">
    <location>
        <begin position="30"/>
        <end position="61"/>
    </location>
</feature>
<dbReference type="Proteomes" id="UP000674270">
    <property type="component" value="Unassembled WGS sequence"/>
</dbReference>
<dbReference type="AlphaFoldDB" id="A0A8I2APT5"/>
<name>A0A8I2APT5_9GAMM</name>
<keyword evidence="1" id="KW-0812">Transmembrane</keyword>